<dbReference type="PANTHER" id="PTHR45653:SF12">
    <property type="entry name" value="SPONGE, ISOFORM E"/>
    <property type="match status" value="1"/>
</dbReference>
<comment type="similarity">
    <text evidence="2">Belongs to the DOCK family.</text>
</comment>
<dbReference type="GO" id="GO:0005737">
    <property type="term" value="C:cytoplasm"/>
    <property type="evidence" value="ECO:0007669"/>
    <property type="project" value="TreeGrafter"/>
</dbReference>
<name>A0A2G8KHX3_STIJA</name>
<gene>
    <name evidence="4" type="ORF">BSL78_15548</name>
</gene>
<evidence type="ECO:0000313" key="5">
    <source>
        <dbReference type="Proteomes" id="UP000230750"/>
    </source>
</evidence>
<dbReference type="STRING" id="307972.A0A2G8KHX3"/>
<organism evidence="4 5">
    <name type="scientific">Stichopus japonicus</name>
    <name type="common">Sea cucumber</name>
    <dbReference type="NCBI Taxonomy" id="307972"/>
    <lineage>
        <taxon>Eukaryota</taxon>
        <taxon>Metazoa</taxon>
        <taxon>Echinodermata</taxon>
        <taxon>Eleutherozoa</taxon>
        <taxon>Echinozoa</taxon>
        <taxon>Holothuroidea</taxon>
        <taxon>Aspidochirotacea</taxon>
        <taxon>Aspidochirotida</taxon>
        <taxon>Stichopodidae</taxon>
        <taxon>Apostichopus</taxon>
    </lineage>
</organism>
<proteinExistence type="inferred from homology"/>
<dbReference type="GO" id="GO:0005886">
    <property type="term" value="C:plasma membrane"/>
    <property type="evidence" value="ECO:0007669"/>
    <property type="project" value="TreeGrafter"/>
</dbReference>
<sequence>MAQLMVSKWNSLGESSCENEIACRTVGSGVNYLTGVHQVPLAKESMIRSFLDVSLVPDTTIRRVVMPLLFDVIKWEWQQQKDLSQLEMVLIDSVDDKVCRDANGDGNMLRFSEKSELMHMHVISGILCLPHPHAFLTLMMEKLKTEDWREQGEELVGKGFYKDEVIRDIYKRHIMALKEIHLEVNDYYEAACTLELHAKTLNWGENKKEHEMKERLYDEILQIVDKGKVWEYGIPILKELEEQYEKNFFDYPKVSSVLKKRAEFFEKISSSGREAQVYFKIDFYGPFPHVRSTRKDRKSFVFKGAPFDKPHSMLEKLQSDFPKARGWTNKEPPTEKDLADNQQYSVAREDILTTARELPDLLVWSEIIDSQVTGYGDVNIVYDRISPYTSEWFERINAGYDFVFSDERTPLEKSLRN</sequence>
<feature type="domain" description="DOCKER" evidence="3">
    <location>
        <begin position="135"/>
        <end position="417"/>
    </location>
</feature>
<keyword evidence="1" id="KW-0344">Guanine-nucleotide releasing factor</keyword>
<keyword evidence="5" id="KW-1185">Reference proteome</keyword>
<dbReference type="OrthoDB" id="18896at2759"/>
<dbReference type="PROSITE" id="PS51651">
    <property type="entry name" value="DOCKER"/>
    <property type="match status" value="1"/>
</dbReference>
<comment type="caution">
    <text evidence="4">The sequence shown here is derived from an EMBL/GenBank/DDBJ whole genome shotgun (WGS) entry which is preliminary data.</text>
</comment>
<dbReference type="Pfam" id="PF23554">
    <property type="entry name" value="TPR_DOCK"/>
    <property type="match status" value="1"/>
</dbReference>
<protein>
    <submittedName>
        <fullName evidence="4">Putative dedicator of cytokinesis protein 3 isoform X14</fullName>
    </submittedName>
</protein>
<evidence type="ECO:0000313" key="4">
    <source>
        <dbReference type="EMBL" id="PIK47594.1"/>
    </source>
</evidence>
<dbReference type="GO" id="GO:0031267">
    <property type="term" value="F:small GTPase binding"/>
    <property type="evidence" value="ECO:0007669"/>
    <property type="project" value="TreeGrafter"/>
</dbReference>
<dbReference type="InterPro" id="IPR046769">
    <property type="entry name" value="DOCKER_Lobe_A"/>
</dbReference>
<dbReference type="GO" id="GO:0007264">
    <property type="term" value="P:small GTPase-mediated signal transduction"/>
    <property type="evidence" value="ECO:0007669"/>
    <property type="project" value="InterPro"/>
</dbReference>
<dbReference type="PANTHER" id="PTHR45653">
    <property type="entry name" value="DEDICATOR OF CYTOKINESIS"/>
    <property type="match status" value="1"/>
</dbReference>
<dbReference type="AlphaFoldDB" id="A0A2G8KHX3"/>
<dbReference type="InterPro" id="IPR043161">
    <property type="entry name" value="DOCK_C_lobe_A"/>
</dbReference>
<dbReference type="Proteomes" id="UP000230750">
    <property type="component" value="Unassembled WGS sequence"/>
</dbReference>
<dbReference type="Pfam" id="PF06920">
    <property type="entry name" value="DHR-2_Lobe_A"/>
    <property type="match status" value="1"/>
</dbReference>
<dbReference type="Gene3D" id="1.25.40.410">
    <property type="match status" value="1"/>
</dbReference>
<accession>A0A2G8KHX3</accession>
<dbReference type="InterPro" id="IPR027357">
    <property type="entry name" value="DOCKER_dom"/>
</dbReference>
<evidence type="ECO:0000256" key="1">
    <source>
        <dbReference type="ARBA" id="ARBA00022658"/>
    </source>
</evidence>
<dbReference type="InterPro" id="IPR026791">
    <property type="entry name" value="DOCK"/>
</dbReference>
<dbReference type="EMBL" id="MRZV01000572">
    <property type="protein sequence ID" value="PIK47594.1"/>
    <property type="molecule type" value="Genomic_DNA"/>
</dbReference>
<dbReference type="InterPro" id="IPR056372">
    <property type="entry name" value="TPR_DOCK"/>
</dbReference>
<dbReference type="GO" id="GO:0005085">
    <property type="term" value="F:guanyl-nucleotide exchange factor activity"/>
    <property type="evidence" value="ECO:0007669"/>
    <property type="project" value="UniProtKB-KW"/>
</dbReference>
<evidence type="ECO:0000259" key="3">
    <source>
        <dbReference type="PROSITE" id="PS51651"/>
    </source>
</evidence>
<evidence type="ECO:0000256" key="2">
    <source>
        <dbReference type="PROSITE-ProRule" id="PRU00984"/>
    </source>
</evidence>
<reference evidence="4 5" key="1">
    <citation type="journal article" date="2017" name="PLoS Biol.">
        <title>The sea cucumber genome provides insights into morphological evolution and visceral regeneration.</title>
        <authorList>
            <person name="Zhang X."/>
            <person name="Sun L."/>
            <person name="Yuan J."/>
            <person name="Sun Y."/>
            <person name="Gao Y."/>
            <person name="Zhang L."/>
            <person name="Li S."/>
            <person name="Dai H."/>
            <person name="Hamel J.F."/>
            <person name="Liu C."/>
            <person name="Yu Y."/>
            <person name="Liu S."/>
            <person name="Lin W."/>
            <person name="Guo K."/>
            <person name="Jin S."/>
            <person name="Xu P."/>
            <person name="Storey K.B."/>
            <person name="Huan P."/>
            <person name="Zhang T."/>
            <person name="Zhou Y."/>
            <person name="Zhang J."/>
            <person name="Lin C."/>
            <person name="Li X."/>
            <person name="Xing L."/>
            <person name="Huo D."/>
            <person name="Sun M."/>
            <person name="Wang L."/>
            <person name="Mercier A."/>
            <person name="Li F."/>
            <person name="Yang H."/>
            <person name="Xiang J."/>
        </authorList>
    </citation>
    <scope>NUCLEOTIDE SEQUENCE [LARGE SCALE GENOMIC DNA]</scope>
    <source>
        <strain evidence="4">Shaxun</strain>
        <tissue evidence="4">Muscle</tissue>
    </source>
</reference>